<dbReference type="Gene3D" id="3.40.30.10">
    <property type="entry name" value="Glutaredoxin"/>
    <property type="match status" value="1"/>
</dbReference>
<evidence type="ECO:0000256" key="1">
    <source>
        <dbReference type="SAM" id="SignalP"/>
    </source>
</evidence>
<comment type="caution">
    <text evidence="3">The sequence shown here is derived from an EMBL/GenBank/DDBJ whole genome shotgun (WGS) entry which is preliminary data.</text>
</comment>
<dbReference type="Pfam" id="PF00578">
    <property type="entry name" value="AhpC-TSA"/>
    <property type="match status" value="1"/>
</dbReference>
<dbReference type="InterPro" id="IPR050553">
    <property type="entry name" value="Thioredoxin_ResA/DsbE_sf"/>
</dbReference>
<dbReference type="PANTHER" id="PTHR42852:SF13">
    <property type="entry name" value="PROTEIN DIPZ"/>
    <property type="match status" value="1"/>
</dbReference>
<sequence>MRLQLLVAIVLATFSFHVTSVFAQKPETQPVLLQMVRDNAIHQELNLSSDQIEQIREALKPIDGPWFRVRIRPVEERIETIGTLTEQLENSLRGILTAEQTKRLDQLRNQALGTRMVVRDQVAAALGIDETERQSLYDTFRKTDAVVKDMREKVNAGEIDSKKAAAKVKQAQQVERKGLTDGLSTEQRIKLVDLTGESFDFSKVQRTYPVAPELTLEGAQWLQGSEINLEDLRGKVVAVHFYAFQCINCRRNLPHYNAWQTDYADEGLVIIGIQTPETSRERKPDEVAAAMRSENIEYPVLMDTQSANWKQWSNTMWPTVYLIDKQGYLRRWWQGELNWKETPGEQQMRQTIELLLAEED</sequence>
<dbReference type="PANTHER" id="PTHR42852">
    <property type="entry name" value="THIOL:DISULFIDE INTERCHANGE PROTEIN DSBE"/>
    <property type="match status" value="1"/>
</dbReference>
<dbReference type="InterPro" id="IPR036249">
    <property type="entry name" value="Thioredoxin-like_sf"/>
</dbReference>
<evidence type="ECO:0000313" key="3">
    <source>
        <dbReference type="EMBL" id="MDM4018757.1"/>
    </source>
</evidence>
<proteinExistence type="predicted"/>
<evidence type="ECO:0000313" key="4">
    <source>
        <dbReference type="Proteomes" id="UP001239462"/>
    </source>
</evidence>
<dbReference type="InterPro" id="IPR000866">
    <property type="entry name" value="AhpC/TSA"/>
</dbReference>
<feature type="domain" description="Thioredoxin" evidence="2">
    <location>
        <begin position="205"/>
        <end position="357"/>
    </location>
</feature>
<feature type="signal peptide" evidence="1">
    <location>
        <begin position="1"/>
        <end position="23"/>
    </location>
</feature>
<dbReference type="PROSITE" id="PS51352">
    <property type="entry name" value="THIOREDOXIN_2"/>
    <property type="match status" value="1"/>
</dbReference>
<feature type="chain" id="PRO_5046863304" evidence="1">
    <location>
        <begin position="24"/>
        <end position="360"/>
    </location>
</feature>
<accession>A0ABT7PQH1</accession>
<reference evidence="3 4" key="1">
    <citation type="submission" date="2023-06" db="EMBL/GenBank/DDBJ databases">
        <title>Roseiconus lacunae JC819 isolated from Gulf of Mannar region, Tamil Nadu.</title>
        <authorList>
            <person name="Pk S."/>
            <person name="Ch S."/>
            <person name="Ch V.R."/>
        </authorList>
    </citation>
    <scope>NUCLEOTIDE SEQUENCE [LARGE SCALE GENOMIC DNA]</scope>
    <source>
        <strain evidence="3 4">JC819</strain>
    </source>
</reference>
<protein>
    <submittedName>
        <fullName evidence="3">Redoxin domain-containing protein</fullName>
    </submittedName>
</protein>
<dbReference type="RefSeq" id="WP_289166675.1">
    <property type="nucleotide sequence ID" value="NZ_JASZZN010000025.1"/>
</dbReference>
<dbReference type="SUPFAM" id="SSF52833">
    <property type="entry name" value="Thioredoxin-like"/>
    <property type="match status" value="1"/>
</dbReference>
<name>A0ABT7PQH1_9BACT</name>
<dbReference type="EMBL" id="JASZZN010000025">
    <property type="protein sequence ID" value="MDM4018757.1"/>
    <property type="molecule type" value="Genomic_DNA"/>
</dbReference>
<organism evidence="3 4">
    <name type="scientific">Roseiconus lacunae</name>
    <dbReference type="NCBI Taxonomy" id="2605694"/>
    <lineage>
        <taxon>Bacteria</taxon>
        <taxon>Pseudomonadati</taxon>
        <taxon>Planctomycetota</taxon>
        <taxon>Planctomycetia</taxon>
        <taxon>Pirellulales</taxon>
        <taxon>Pirellulaceae</taxon>
        <taxon>Roseiconus</taxon>
    </lineage>
</organism>
<keyword evidence="4" id="KW-1185">Reference proteome</keyword>
<evidence type="ECO:0000259" key="2">
    <source>
        <dbReference type="PROSITE" id="PS51352"/>
    </source>
</evidence>
<keyword evidence="1" id="KW-0732">Signal</keyword>
<dbReference type="InterPro" id="IPR013766">
    <property type="entry name" value="Thioredoxin_domain"/>
</dbReference>
<dbReference type="Proteomes" id="UP001239462">
    <property type="component" value="Unassembled WGS sequence"/>
</dbReference>
<gene>
    <name evidence="3" type="ORF">QTN89_25110</name>
</gene>